<dbReference type="Pfam" id="PF00583">
    <property type="entry name" value="Acetyltransf_1"/>
    <property type="match status" value="1"/>
</dbReference>
<dbReference type="Proteomes" id="UP000198838">
    <property type="component" value="Unassembled WGS sequence"/>
</dbReference>
<dbReference type="GO" id="GO:0016747">
    <property type="term" value="F:acyltransferase activity, transferring groups other than amino-acyl groups"/>
    <property type="evidence" value="ECO:0007669"/>
    <property type="project" value="InterPro"/>
</dbReference>
<dbReference type="SUPFAM" id="SSF81301">
    <property type="entry name" value="Nucleotidyltransferase"/>
    <property type="match status" value="1"/>
</dbReference>
<dbReference type="Gene3D" id="3.40.630.30">
    <property type="match status" value="1"/>
</dbReference>
<feature type="domain" description="N-acetyltransferase" evidence="1">
    <location>
        <begin position="169"/>
        <end position="337"/>
    </location>
</feature>
<dbReference type="SUPFAM" id="SSF55729">
    <property type="entry name" value="Acyl-CoA N-acyltransferases (Nat)"/>
    <property type="match status" value="1"/>
</dbReference>
<evidence type="ECO:0000313" key="3">
    <source>
        <dbReference type="Proteomes" id="UP000198838"/>
    </source>
</evidence>
<dbReference type="EMBL" id="FOJY01000034">
    <property type="protein sequence ID" value="SFB39434.1"/>
    <property type="molecule type" value="Genomic_DNA"/>
</dbReference>
<accession>A0A1I1AN41</accession>
<dbReference type="PANTHER" id="PTHR34822:SF1">
    <property type="entry name" value="GRPB FAMILY PROTEIN"/>
    <property type="match status" value="1"/>
</dbReference>
<sequence length="337" mass="39274">MRTKYVKVLPYDTKWKNDFIKIKNEIKGTLGSLAVSIEHVGSTAVEGLAAKPIIDIDIVVREVDVDNVIKILEDIGYFHEGNLGIEGREAFSYEKKEHLRTHHLYLCPENSEELRRHIAFRDYLINHKEDMIKYSKIKIEAARLFPHDIDKYIEFKTPIINQIYEQMNYKFRKAKISDLSEIKRMYLDIIDDMKKNGIDIWDDYYPCELFEEDITNNSMYVLLDGDAIVAAFVTSRDNPGACKVKWQYNDNEILYMDRLGVNVNYKGKGIGSRMLSECENIALKQNATVLRFFVVDCNEPAIRLYEKCGFLRAAGIYEEVIDEELVLNEYGYEKNII</sequence>
<dbReference type="RefSeq" id="WP_092874928.1">
    <property type="nucleotide sequence ID" value="NZ_FOJY01000034.1"/>
</dbReference>
<protein>
    <submittedName>
        <fullName evidence="2">GrpB domain, predicted nucleotidyltransferase, UPF0157 family</fullName>
    </submittedName>
</protein>
<organism evidence="2 3">
    <name type="scientific">Acetitomaculum ruminis DSM 5522</name>
    <dbReference type="NCBI Taxonomy" id="1120918"/>
    <lineage>
        <taxon>Bacteria</taxon>
        <taxon>Bacillati</taxon>
        <taxon>Bacillota</taxon>
        <taxon>Clostridia</taxon>
        <taxon>Lachnospirales</taxon>
        <taxon>Lachnospiraceae</taxon>
        <taxon>Acetitomaculum</taxon>
    </lineage>
</organism>
<dbReference type="PROSITE" id="PS51186">
    <property type="entry name" value="GNAT"/>
    <property type="match status" value="1"/>
</dbReference>
<dbReference type="InterPro" id="IPR000182">
    <property type="entry name" value="GNAT_dom"/>
</dbReference>
<dbReference type="InterPro" id="IPR016181">
    <property type="entry name" value="Acyl_CoA_acyltransferase"/>
</dbReference>
<keyword evidence="3" id="KW-1185">Reference proteome</keyword>
<evidence type="ECO:0000259" key="1">
    <source>
        <dbReference type="PROSITE" id="PS51186"/>
    </source>
</evidence>
<proteinExistence type="predicted"/>
<gene>
    <name evidence="2" type="ORF">SAMN05216249_1342</name>
</gene>
<dbReference type="InterPro" id="IPR007344">
    <property type="entry name" value="GrpB/CoaE"/>
</dbReference>
<dbReference type="Pfam" id="PF04229">
    <property type="entry name" value="GrpB"/>
    <property type="match status" value="1"/>
</dbReference>
<name>A0A1I1AN41_9FIRM</name>
<keyword evidence="2" id="KW-0808">Transferase</keyword>
<evidence type="ECO:0000313" key="2">
    <source>
        <dbReference type="EMBL" id="SFB39434.1"/>
    </source>
</evidence>
<dbReference type="OrthoDB" id="9799092at2"/>
<dbReference type="CDD" id="cd04301">
    <property type="entry name" value="NAT_SF"/>
    <property type="match status" value="1"/>
</dbReference>
<dbReference type="InterPro" id="IPR043519">
    <property type="entry name" value="NT_sf"/>
</dbReference>
<dbReference type="PANTHER" id="PTHR34822">
    <property type="entry name" value="GRPB DOMAIN PROTEIN (AFU_ORTHOLOGUE AFUA_1G01530)"/>
    <property type="match status" value="1"/>
</dbReference>
<dbReference type="STRING" id="1120918.SAMN05216249_1342"/>
<dbReference type="AlphaFoldDB" id="A0A1I1AN41"/>
<dbReference type="Gene3D" id="3.30.460.10">
    <property type="entry name" value="Beta Polymerase, domain 2"/>
    <property type="match status" value="1"/>
</dbReference>
<reference evidence="2 3" key="1">
    <citation type="submission" date="2016-10" db="EMBL/GenBank/DDBJ databases">
        <authorList>
            <person name="de Groot N.N."/>
        </authorList>
    </citation>
    <scope>NUCLEOTIDE SEQUENCE [LARGE SCALE GENOMIC DNA]</scope>
    <source>
        <strain evidence="2 3">DSM 5522</strain>
    </source>
</reference>